<feature type="region of interest" description="Disordered" evidence="13">
    <location>
        <begin position="753"/>
        <end position="966"/>
    </location>
</feature>
<keyword evidence="8" id="KW-0539">Nucleus</keyword>
<dbReference type="Gene3D" id="3.40.50.300">
    <property type="entry name" value="P-loop containing nucleotide triphosphate hydrolases"/>
    <property type="match status" value="1"/>
</dbReference>
<dbReference type="PANTHER" id="PTHR13413">
    <property type="entry name" value="YLP MOTIF CONTAINING PROTEIN NUCLEAR PROTEIN ZAP"/>
    <property type="match status" value="1"/>
</dbReference>
<dbReference type="Pfam" id="PF13671">
    <property type="entry name" value="AAA_33"/>
    <property type="match status" value="1"/>
</dbReference>
<feature type="compositionally biased region" description="Low complexity" evidence="13">
    <location>
        <begin position="575"/>
        <end position="584"/>
    </location>
</feature>
<feature type="region of interest" description="Disordered" evidence="13">
    <location>
        <begin position="273"/>
        <end position="584"/>
    </location>
</feature>
<dbReference type="RefSeq" id="XP_030747237.1">
    <property type="nucleotide sequence ID" value="XM_030891377.1"/>
</dbReference>
<evidence type="ECO:0000313" key="15">
    <source>
        <dbReference type="Proteomes" id="UP000504635"/>
    </source>
</evidence>
<comment type="subunit">
    <text evidence="10">Interacts with PPP1CA and NCOA5. Forms a complex with ILF2, ILF3, KHDRBS1, RBMX, NCOA5 and PPP1CA.</text>
</comment>
<feature type="compositionally biased region" description="Pro residues" evidence="13">
    <location>
        <begin position="293"/>
        <end position="308"/>
    </location>
</feature>
<feature type="compositionally biased region" description="Basic and acidic residues" evidence="13">
    <location>
        <begin position="363"/>
        <end position="383"/>
    </location>
</feature>
<dbReference type="FunFam" id="3.40.50.300:FF:000399">
    <property type="entry name" value="YLP motif containing 1"/>
    <property type="match status" value="1"/>
</dbReference>
<accession>A0A6J2X7S4</accession>
<comment type="function">
    <text evidence="9">Plays a role in the reduction of telomerase activity during differentiation of embryonic stem cells by binding to the core promoter of TERT and controlling its down-regulation.</text>
</comment>
<dbReference type="GO" id="GO:0032204">
    <property type="term" value="P:regulation of telomere maintenance"/>
    <property type="evidence" value="ECO:0007669"/>
    <property type="project" value="TreeGrafter"/>
</dbReference>
<gene>
    <name evidence="16 17 18" type="primary">LOC115875846</name>
</gene>
<dbReference type="InterPro" id="IPR026314">
    <property type="entry name" value="YLP_motif_con_p1"/>
</dbReference>
<evidence type="ECO:0000256" key="12">
    <source>
        <dbReference type="ARBA" id="ARBA00083294"/>
    </source>
</evidence>
<keyword evidence="7" id="KW-0804">Transcription</keyword>
<feature type="compositionally biased region" description="Basic and acidic residues" evidence="13">
    <location>
        <begin position="769"/>
        <end position="782"/>
    </location>
</feature>
<evidence type="ECO:0000256" key="13">
    <source>
        <dbReference type="SAM" id="MobiDB-lite"/>
    </source>
</evidence>
<dbReference type="InterPro" id="IPR027417">
    <property type="entry name" value="P-loop_NTPase"/>
</dbReference>
<dbReference type="Pfam" id="PF26583">
    <property type="entry name" value="Spectrin_YLPM1"/>
    <property type="match status" value="1"/>
</dbReference>
<feature type="compositionally biased region" description="Polar residues" evidence="13">
    <location>
        <begin position="276"/>
        <end position="287"/>
    </location>
</feature>
<feature type="region of interest" description="Disordered" evidence="13">
    <location>
        <begin position="83"/>
        <end position="198"/>
    </location>
</feature>
<sequence>MSWSGWPTPGTALPGVVSAPPIQSAVLPGIAPTQMIAPAASTALHYNQDQWAQMQQQNWQQWAQWQQQYQQWHQQYGAEYNKSMNAMTTNPPPPLMDTNTSVPPPPPNEAKPPPPPPPEDSVQRPQQPSGYMTVPPPAQQYTTAPPTHAQTKPQWSNTNKRTYSQTQGSEQPETAKRPLLDNPAQWNKPVPAPVQPPVQTHAQKVAVNLEELTEAEKKFDKEFAAWEAQFNKWKDQNANHPDQTQFMEYEKKWESWRNSLLDRREQMRKKRLALQASVSPKPTSTAIPQVFNEPPPTNLMSKPPPSIPLAPDVFSKPPPTQNNEPLAFKANKGDSLIIEGETKSSFLQPSSPSAEGGIPGLDLVKEDIPDEKPPSPKKPDFDAISKGINTILGDPKLMNMLSMVSQKKPSSEEQLQPNKAETVNNFDDQTQMSFASDQEGSRFSGGYEKFGGQNDRFNQPRNFENDRFRGNERNFEPHPPPNLGNDNRFRGNANSFDGNPNQGFRGNFNPNDRFRGNGINQNNFNEPPPSNFRSNEPPNRLSNFGDDRRSQNFGRNNSFDNNQKFSRDFEGNRGGFNQRGRGYNYDEQYDEYNEGNYYGAEPREDENWNEDDEYDKYHNMFEEDDNNRGYDDNNQGYADNNQGYDDNNQGYNDNNQGYDDNNQGYDNPEPVKPVQEEPPPVVEEEPLFVPQLVVDYEHKPLKEPEPEVILEPIRKFDYRHKNVNRIPYPQRPTWLYGSLRNIRQFDPLGNNRFPGSFERDFNYPPKNPVDIRERDTRIDTLERPIGGNRPGREEPERSFSGNRPNRDEPERSFSGNRPNRDEPERSFSGNRPNRDEPERSFSGNRPNRDEPERSFSGNRLNRDEPERSFSGNRPNRDDFNRRYSDSSRNSTPWNSKEKKPISDNNRALRFEPPSSKPLDLEELSDDEWNDETNKNQDWNDKRSKNPPSRPFSSSPEKKIVEPQAVAPRNTTLEELINIPGRFNRPSKIVIILRGPPGSGKTYLAKLIKDREVENGGSAPRILSLDDYFMVEHEKDVMQDGKIVKIKEMVYEYEAEMEETYRMSLIKSFKKTITDGYFNFIVVDNVNQKVKNFGEMWSFAKQSGFQVYICELDLDPQLCFRRNIHNRNEKDIEDCIAGWEPTPQHHPSIDPTTFLESFSAITEVEMEEVEQEDNGREEEVEDHIRSKWDTFDCSINNLARLDGVSKPIRSSKSMEEYLQLDDEWTEPTKPLKPGQKRVRWADLEEQKQQKKMKALGFVVGHTDWNRMMDPTNGESALIQTKYIERVRKY</sequence>
<dbReference type="KEGG" id="soy:115875846"/>
<feature type="domain" description="YLPM1-like spectrin repeat" evidence="14">
    <location>
        <begin position="183"/>
        <end position="276"/>
    </location>
</feature>
<dbReference type="GeneID" id="115875846"/>
<evidence type="ECO:0000313" key="17">
    <source>
        <dbReference type="RefSeq" id="XP_030747237.1"/>
    </source>
</evidence>
<feature type="compositionally biased region" description="Polar residues" evidence="13">
    <location>
        <begin position="518"/>
        <end position="542"/>
    </location>
</feature>
<keyword evidence="4" id="KW-1017">Isopeptide bond</keyword>
<evidence type="ECO:0000256" key="10">
    <source>
        <dbReference type="ARBA" id="ARBA00065932"/>
    </source>
</evidence>
<feature type="compositionally biased region" description="Low complexity" evidence="13">
    <location>
        <begin position="139"/>
        <end position="151"/>
    </location>
</feature>
<feature type="compositionally biased region" description="Basic and acidic residues" evidence="13">
    <location>
        <begin position="931"/>
        <end position="943"/>
    </location>
</feature>
<dbReference type="Proteomes" id="UP000504635">
    <property type="component" value="Unplaced"/>
</dbReference>
<feature type="compositionally biased region" description="Polar residues" evidence="13">
    <location>
        <begin position="492"/>
        <end position="510"/>
    </location>
</feature>
<dbReference type="InterPro" id="IPR058903">
    <property type="entry name" value="Spectrin_YLPM1-like"/>
</dbReference>
<feature type="compositionally biased region" description="Polar residues" evidence="13">
    <location>
        <begin position="152"/>
        <end position="172"/>
    </location>
</feature>
<evidence type="ECO:0000256" key="3">
    <source>
        <dbReference type="ARBA" id="ARBA00022491"/>
    </source>
</evidence>
<proteinExistence type="predicted"/>
<dbReference type="RefSeq" id="XP_030747238.1">
    <property type="nucleotide sequence ID" value="XM_030891378.1"/>
</dbReference>
<keyword evidence="15" id="KW-1185">Reference proteome</keyword>
<evidence type="ECO:0000313" key="16">
    <source>
        <dbReference type="RefSeq" id="XP_030747236.1"/>
    </source>
</evidence>
<evidence type="ECO:0000256" key="4">
    <source>
        <dbReference type="ARBA" id="ARBA00022499"/>
    </source>
</evidence>
<feature type="compositionally biased region" description="Low complexity" evidence="13">
    <location>
        <begin position="639"/>
        <end position="668"/>
    </location>
</feature>
<feature type="compositionally biased region" description="Acidic residues" evidence="13">
    <location>
        <begin position="920"/>
        <end position="930"/>
    </location>
</feature>
<dbReference type="PANTHER" id="PTHR13413:SF0">
    <property type="entry name" value="YLP MOTIF-CONTAINING PROTEIN 1"/>
    <property type="match status" value="1"/>
</dbReference>
<evidence type="ECO:0000256" key="5">
    <source>
        <dbReference type="ARBA" id="ARBA00022843"/>
    </source>
</evidence>
<feature type="compositionally biased region" description="Polar residues" evidence="13">
    <location>
        <begin position="343"/>
        <end position="353"/>
    </location>
</feature>
<feature type="compositionally biased region" description="Basic and acidic residues" evidence="13">
    <location>
        <begin position="895"/>
        <end position="909"/>
    </location>
</feature>
<feature type="compositionally biased region" description="Basic and acidic residues" evidence="13">
    <location>
        <begin position="874"/>
        <end position="885"/>
    </location>
</feature>
<dbReference type="GO" id="GO:0016607">
    <property type="term" value="C:nuclear speck"/>
    <property type="evidence" value="ECO:0007669"/>
    <property type="project" value="UniProtKB-SubCell"/>
</dbReference>
<keyword evidence="6" id="KW-0805">Transcription regulation</keyword>
<evidence type="ECO:0000256" key="1">
    <source>
        <dbReference type="ARBA" id="ARBA00004324"/>
    </source>
</evidence>
<evidence type="ECO:0000256" key="6">
    <source>
        <dbReference type="ARBA" id="ARBA00023015"/>
    </source>
</evidence>
<feature type="compositionally biased region" description="Basic and acidic residues" evidence="13">
    <location>
        <begin position="622"/>
        <end position="631"/>
    </location>
</feature>
<reference evidence="16 17" key="1">
    <citation type="submission" date="2025-04" db="UniProtKB">
        <authorList>
            <consortium name="RefSeq"/>
        </authorList>
    </citation>
    <scope>IDENTIFICATION</scope>
    <source>
        <tissue evidence="16 17">Gonads</tissue>
    </source>
</reference>
<evidence type="ECO:0000256" key="11">
    <source>
        <dbReference type="ARBA" id="ARBA00068971"/>
    </source>
</evidence>
<evidence type="ECO:0000313" key="18">
    <source>
        <dbReference type="RefSeq" id="XP_030747238.1"/>
    </source>
</evidence>
<feature type="compositionally biased region" description="Pro residues" evidence="13">
    <location>
        <begin position="102"/>
        <end position="119"/>
    </location>
</feature>
<evidence type="ECO:0000256" key="7">
    <source>
        <dbReference type="ARBA" id="ARBA00023163"/>
    </source>
</evidence>
<feature type="compositionally biased region" description="Polar residues" evidence="13">
    <location>
        <begin position="551"/>
        <end position="564"/>
    </location>
</feature>
<dbReference type="OrthoDB" id="513595at2759"/>
<keyword evidence="5" id="KW-0832">Ubl conjugation</keyword>
<keyword evidence="3" id="KW-0678">Repressor</keyword>
<evidence type="ECO:0000256" key="9">
    <source>
        <dbReference type="ARBA" id="ARBA00058677"/>
    </source>
</evidence>
<comment type="subcellular location">
    <subcellularLocation>
        <location evidence="1">Nucleus speckle</location>
    </subcellularLocation>
</comment>
<dbReference type="RefSeq" id="XP_030747236.1">
    <property type="nucleotide sequence ID" value="XM_030891376.1"/>
</dbReference>
<protein>
    <recommendedName>
        <fullName evidence="11">YLP motif-containing protein 1</fullName>
    </recommendedName>
    <alternativeName>
        <fullName evidence="12">Nuclear protein ZAP3</fullName>
    </alternativeName>
</protein>
<evidence type="ECO:0000259" key="14">
    <source>
        <dbReference type="Pfam" id="PF26583"/>
    </source>
</evidence>
<feature type="compositionally biased region" description="Polar residues" evidence="13">
    <location>
        <begin position="402"/>
        <end position="438"/>
    </location>
</feature>
<dbReference type="SUPFAM" id="SSF52540">
    <property type="entry name" value="P-loop containing nucleoside triphosphate hydrolases"/>
    <property type="match status" value="1"/>
</dbReference>
<feature type="region of interest" description="Disordered" evidence="13">
    <location>
        <begin position="622"/>
        <end position="678"/>
    </location>
</feature>
<keyword evidence="2" id="KW-0488">Methylation</keyword>
<evidence type="ECO:0000256" key="2">
    <source>
        <dbReference type="ARBA" id="ARBA00022481"/>
    </source>
</evidence>
<name>A0A6J2X7S4_SITOR</name>
<feature type="compositionally biased region" description="Basic and acidic residues" evidence="13">
    <location>
        <begin position="463"/>
        <end position="476"/>
    </location>
</feature>
<organism evidence="15 17">
    <name type="scientific">Sitophilus oryzae</name>
    <name type="common">Rice weevil</name>
    <name type="synonym">Curculio oryzae</name>
    <dbReference type="NCBI Taxonomy" id="7048"/>
    <lineage>
        <taxon>Eukaryota</taxon>
        <taxon>Metazoa</taxon>
        <taxon>Ecdysozoa</taxon>
        <taxon>Arthropoda</taxon>
        <taxon>Hexapoda</taxon>
        <taxon>Insecta</taxon>
        <taxon>Pterygota</taxon>
        <taxon>Neoptera</taxon>
        <taxon>Endopterygota</taxon>
        <taxon>Coleoptera</taxon>
        <taxon>Polyphaga</taxon>
        <taxon>Cucujiformia</taxon>
        <taxon>Curculionidae</taxon>
        <taxon>Dryophthorinae</taxon>
        <taxon>Sitophilus</taxon>
    </lineage>
</organism>
<evidence type="ECO:0000256" key="8">
    <source>
        <dbReference type="ARBA" id="ARBA00023242"/>
    </source>
</evidence>